<proteinExistence type="predicted"/>
<feature type="repeat" description="ANK" evidence="3">
    <location>
        <begin position="91"/>
        <end position="129"/>
    </location>
</feature>
<dbReference type="EMBL" id="JAGSPJ010000006">
    <property type="protein sequence ID" value="MBR7801387.1"/>
    <property type="molecule type" value="Genomic_DNA"/>
</dbReference>
<evidence type="ECO:0000256" key="1">
    <source>
        <dbReference type="ARBA" id="ARBA00022737"/>
    </source>
</evidence>
<comment type="caution">
    <text evidence="5">The sequence shown here is derived from an EMBL/GenBank/DDBJ whole genome shotgun (WGS) entry which is preliminary data.</text>
</comment>
<dbReference type="Gene3D" id="1.25.40.20">
    <property type="entry name" value="Ankyrin repeat-containing domain"/>
    <property type="match status" value="1"/>
</dbReference>
<keyword evidence="6" id="KW-1185">Reference proteome</keyword>
<evidence type="ECO:0000256" key="3">
    <source>
        <dbReference type="PROSITE-ProRule" id="PRU00023"/>
    </source>
</evidence>
<dbReference type="Proteomes" id="UP000678545">
    <property type="component" value="Unassembled WGS sequence"/>
</dbReference>
<dbReference type="RefSeq" id="WP_212676494.1">
    <property type="nucleotide sequence ID" value="NZ_JAGSPJ010000006.1"/>
</dbReference>
<dbReference type="PANTHER" id="PTHR24134:SF9">
    <property type="entry name" value="ANKYRIN REPEAT AND SOCS BOX PROTEIN 8"/>
    <property type="match status" value="1"/>
</dbReference>
<reference evidence="5" key="1">
    <citation type="submission" date="2021-04" db="EMBL/GenBank/DDBJ databases">
        <title>novel species isolated from subtropical streams in China.</title>
        <authorList>
            <person name="Lu H."/>
        </authorList>
    </citation>
    <scope>NUCLEOTIDE SEQUENCE</scope>
    <source>
        <strain evidence="5">FT137W</strain>
    </source>
</reference>
<sequence length="232" mass="24344">MTPSHLDFIRLVVEGDVEQVARCLAVTPSMASTPSSVGATRTDSSRYFFSEIAHYLYAGDTALHLAAAAFQRQIAEILVTAGADCQAKNRRGAEPLHYAADGNRHAPVAQAQTIDYLISVGADPNATDGSAVSPLHRAVRTRSIAAVAALVKGGADPRKRNAAGSTPLHLAVQTTGRSGSGTDHSRAQQAAIIKFLIEQGAKVTDKDGRGRSIYEAASDEPSRSVLRELGAG</sequence>
<dbReference type="PROSITE" id="PS50088">
    <property type="entry name" value="ANK_REPEAT"/>
    <property type="match status" value="4"/>
</dbReference>
<feature type="compositionally biased region" description="Polar residues" evidence="4">
    <location>
        <begin position="172"/>
        <end position="182"/>
    </location>
</feature>
<dbReference type="SUPFAM" id="SSF48403">
    <property type="entry name" value="Ankyrin repeat"/>
    <property type="match status" value="1"/>
</dbReference>
<feature type="repeat" description="ANK" evidence="3">
    <location>
        <begin position="130"/>
        <end position="162"/>
    </location>
</feature>
<evidence type="ECO:0000256" key="4">
    <source>
        <dbReference type="SAM" id="MobiDB-lite"/>
    </source>
</evidence>
<evidence type="ECO:0000313" key="6">
    <source>
        <dbReference type="Proteomes" id="UP000678545"/>
    </source>
</evidence>
<dbReference type="AlphaFoldDB" id="A0A941E5D9"/>
<gene>
    <name evidence="5" type="ORF">KDM90_15360</name>
</gene>
<feature type="region of interest" description="Disordered" evidence="4">
    <location>
        <begin position="206"/>
        <end position="232"/>
    </location>
</feature>
<dbReference type="Pfam" id="PF00023">
    <property type="entry name" value="Ank"/>
    <property type="match status" value="1"/>
</dbReference>
<accession>A0A941E5D9</accession>
<dbReference type="InterPro" id="IPR036770">
    <property type="entry name" value="Ankyrin_rpt-contain_sf"/>
</dbReference>
<dbReference type="PANTHER" id="PTHR24134">
    <property type="entry name" value="ANKYRIN REPEAT-CONTAINING PROTEIN DDB_G0279043"/>
    <property type="match status" value="1"/>
</dbReference>
<keyword evidence="2 3" id="KW-0040">ANK repeat</keyword>
<dbReference type="Pfam" id="PF12796">
    <property type="entry name" value="Ank_2"/>
    <property type="match status" value="1"/>
</dbReference>
<keyword evidence="1" id="KW-0677">Repeat</keyword>
<feature type="repeat" description="ANK" evidence="3">
    <location>
        <begin position="163"/>
        <end position="208"/>
    </location>
</feature>
<organism evidence="5 6">
    <name type="scientific">Undibacterium fentianense</name>
    <dbReference type="NCBI Taxonomy" id="2828728"/>
    <lineage>
        <taxon>Bacteria</taxon>
        <taxon>Pseudomonadati</taxon>
        <taxon>Pseudomonadota</taxon>
        <taxon>Betaproteobacteria</taxon>
        <taxon>Burkholderiales</taxon>
        <taxon>Oxalobacteraceae</taxon>
        <taxon>Undibacterium</taxon>
    </lineage>
</organism>
<evidence type="ECO:0000256" key="2">
    <source>
        <dbReference type="ARBA" id="ARBA00023043"/>
    </source>
</evidence>
<dbReference type="PROSITE" id="PS50297">
    <property type="entry name" value="ANK_REP_REGION"/>
    <property type="match status" value="2"/>
</dbReference>
<feature type="repeat" description="ANK" evidence="3">
    <location>
        <begin position="58"/>
        <end position="90"/>
    </location>
</feature>
<dbReference type="SMART" id="SM00248">
    <property type="entry name" value="ANK"/>
    <property type="match status" value="4"/>
</dbReference>
<name>A0A941E5D9_9BURK</name>
<dbReference type="InterPro" id="IPR002110">
    <property type="entry name" value="Ankyrin_rpt"/>
</dbReference>
<evidence type="ECO:0000313" key="5">
    <source>
        <dbReference type="EMBL" id="MBR7801387.1"/>
    </source>
</evidence>
<feature type="region of interest" description="Disordered" evidence="4">
    <location>
        <begin position="156"/>
        <end position="185"/>
    </location>
</feature>
<protein>
    <submittedName>
        <fullName evidence="5">Ankyrin repeat domain-containing protein</fullName>
    </submittedName>
</protein>